<reference evidence="1" key="1">
    <citation type="submission" date="2024-03" db="EMBL/GenBank/DDBJ databases">
        <title>Novel Streptomyces species of biotechnological and ecological value are a feature of Machair soil.</title>
        <authorList>
            <person name="Prole J.R."/>
            <person name="Goodfellow M."/>
            <person name="Allenby N."/>
            <person name="Ward A.C."/>
        </authorList>
    </citation>
    <scope>NUCLEOTIDE SEQUENCE</scope>
    <source>
        <strain evidence="1">MS1.AVA.4</strain>
    </source>
</reference>
<dbReference type="Proteomes" id="UP001375539">
    <property type="component" value="Unassembled WGS sequence"/>
</dbReference>
<organism evidence="1 2">
    <name type="scientific">Streptomyces pratisoli</name>
    <dbReference type="NCBI Taxonomy" id="3139917"/>
    <lineage>
        <taxon>Bacteria</taxon>
        <taxon>Bacillati</taxon>
        <taxon>Actinomycetota</taxon>
        <taxon>Actinomycetes</taxon>
        <taxon>Kitasatosporales</taxon>
        <taxon>Streptomycetaceae</taxon>
        <taxon>Streptomyces</taxon>
    </lineage>
</organism>
<keyword evidence="2" id="KW-1185">Reference proteome</keyword>
<accession>A0ACC6QJX3</accession>
<sequence>MASSVVNWQAASLCWGRGLRLDEGDGRAMRNATGGAAPRKGRVKRAMVAACAMAAVAGGGLIAAPAVHADGAGGDQRANPGQVFDGTFRAGDNQTQFIGSCFTARGSATFGGPRHTDCGVDRVTYNVTGEAFRTNRAQHTYIGNVIDVRGGSVTLAGGVYEGNRIIADRILILGNAVLVGGNQLEGEVEVANPDSVAGEFYTDRVVTDDIQRIADGLNEAERATGWFLSEAEFNRLDTEGEIGGQGPDGRVGLHNVLAATGSQDEYGNQARVLARNDSSLFSAVVTANGPRDPDEEDPTATREDFQLLNSHIRECREEMERTFPQGAGAALNALLACSSRSTTAATLVDDVNDRLESSRR</sequence>
<protein>
    <submittedName>
        <fullName evidence="1">Uncharacterized protein</fullName>
    </submittedName>
</protein>
<comment type="caution">
    <text evidence="1">The sequence shown here is derived from an EMBL/GenBank/DDBJ whole genome shotgun (WGS) entry which is preliminary data.</text>
</comment>
<dbReference type="EMBL" id="JBBKAI010000002">
    <property type="protein sequence ID" value="MEJ8658669.1"/>
    <property type="molecule type" value="Genomic_DNA"/>
</dbReference>
<evidence type="ECO:0000313" key="2">
    <source>
        <dbReference type="Proteomes" id="UP001375539"/>
    </source>
</evidence>
<gene>
    <name evidence="1" type="ORF">WKI58_19450</name>
</gene>
<name>A0ACC6QJX3_9ACTN</name>
<evidence type="ECO:0000313" key="1">
    <source>
        <dbReference type="EMBL" id="MEJ8658669.1"/>
    </source>
</evidence>
<proteinExistence type="predicted"/>